<dbReference type="EMBL" id="QGKV02001507">
    <property type="protein sequence ID" value="KAF3534172.1"/>
    <property type="molecule type" value="Genomic_DNA"/>
</dbReference>
<name>A0ABQ7BPF1_BRACR</name>
<comment type="caution">
    <text evidence="2">The sequence shown here is derived from an EMBL/GenBank/DDBJ whole genome shotgun (WGS) entry which is preliminary data.</text>
</comment>
<reference evidence="2 3" key="1">
    <citation type="journal article" date="2020" name="BMC Genomics">
        <title>Intraspecific diversification of the crop wild relative Brassica cretica Lam. using demographic model selection.</title>
        <authorList>
            <person name="Kioukis A."/>
            <person name="Michalopoulou V.A."/>
            <person name="Briers L."/>
            <person name="Pirintsos S."/>
            <person name="Studholme D.J."/>
            <person name="Pavlidis P."/>
            <person name="Sarris P.F."/>
        </authorList>
    </citation>
    <scope>NUCLEOTIDE SEQUENCE [LARGE SCALE GENOMIC DNA]</scope>
    <source>
        <strain evidence="3">cv. PFS-1207/04</strain>
    </source>
</reference>
<dbReference type="Proteomes" id="UP000266723">
    <property type="component" value="Unassembled WGS sequence"/>
</dbReference>
<feature type="region of interest" description="Disordered" evidence="1">
    <location>
        <begin position="243"/>
        <end position="263"/>
    </location>
</feature>
<accession>A0ABQ7BPF1</accession>
<feature type="region of interest" description="Disordered" evidence="1">
    <location>
        <begin position="1"/>
        <end position="20"/>
    </location>
</feature>
<gene>
    <name evidence="2" type="ORF">DY000_02040499</name>
</gene>
<feature type="region of interest" description="Disordered" evidence="1">
    <location>
        <begin position="416"/>
        <end position="458"/>
    </location>
</feature>
<proteinExistence type="predicted"/>
<protein>
    <submittedName>
        <fullName evidence="2">Uncharacterized protein</fullName>
    </submittedName>
</protein>
<sequence>MSFGGSHWCQPTSDFGHRSTDFNQNRLTSFPEHRSTTHSESVASCNALGIMTHDEFAERHPHPPSPLRINIDRQTEPNVDRLRETTADRQPPLPIEPLTFRVHMPKIDRARINALRPQPKPSANPPETTSTHSEDAPEPMEVDKAPMGDLEEKKGKESPQVKETEEDIRRMLHQVREKMKNKITLKKKSDPEKFAIPCLVKGTVEVENGCDEVNFQIPEGEKRKTFFDKYFFEIDSSLRKALRRKRESSDKSSKRVATQRTNACSARSLRSDRALPKRRYDIIETALYEPGADELHEGFTTEELLNHQERSNTDSFFAVACGRVTSFSHPFTRAKRPLIDNKASTSIDNRLKPISTVSEIPKQNNNHLTPDEFGIFRDPEGYARAMDGHALQVSREDIADILQMANGTENLFAQQGNTPEHQRRVTNESYNTTGGEDDRFKPKYRHHTRPSIDHRSTEQKDEYGVYRDEHGYARGVDGHIIHVSKDDIGNLLERASIDEHSYICLPEHERSFTHTKLVPAIYTKDEINEMLYGICGAQGKNEDDFQMKLDGVYYPLNDNISWLTTCLDEMRQDIARMQTKRAAEAITLPSIDRNIPTSIDDDPLPILTKSTPDSYTIAELDHIVEEIYGTLGASEDRLDKRCDDIYFPWNNTSSLTSQTEAMQREIAEIQRCIASRPEASTSIDRRNKISIDEATPTERGELVIKFKLECLGDRLQKIENATATMNDKWRRGDKAMRDFIDSTRILKWINVSTMLHLLRLFEGTKADLQLN</sequence>
<evidence type="ECO:0000313" key="3">
    <source>
        <dbReference type="Proteomes" id="UP000266723"/>
    </source>
</evidence>
<evidence type="ECO:0000313" key="2">
    <source>
        <dbReference type="EMBL" id="KAF3534172.1"/>
    </source>
</evidence>
<evidence type="ECO:0000256" key="1">
    <source>
        <dbReference type="SAM" id="MobiDB-lite"/>
    </source>
</evidence>
<feature type="region of interest" description="Disordered" evidence="1">
    <location>
        <begin position="112"/>
        <end position="166"/>
    </location>
</feature>
<feature type="compositionally biased region" description="Basic and acidic residues" evidence="1">
    <location>
        <begin position="141"/>
        <end position="166"/>
    </location>
</feature>
<keyword evidence="3" id="KW-1185">Reference proteome</keyword>
<organism evidence="2 3">
    <name type="scientific">Brassica cretica</name>
    <name type="common">Mustard</name>
    <dbReference type="NCBI Taxonomy" id="69181"/>
    <lineage>
        <taxon>Eukaryota</taxon>
        <taxon>Viridiplantae</taxon>
        <taxon>Streptophyta</taxon>
        <taxon>Embryophyta</taxon>
        <taxon>Tracheophyta</taxon>
        <taxon>Spermatophyta</taxon>
        <taxon>Magnoliopsida</taxon>
        <taxon>eudicotyledons</taxon>
        <taxon>Gunneridae</taxon>
        <taxon>Pentapetalae</taxon>
        <taxon>rosids</taxon>
        <taxon>malvids</taxon>
        <taxon>Brassicales</taxon>
        <taxon>Brassicaceae</taxon>
        <taxon>Brassiceae</taxon>
        <taxon>Brassica</taxon>
    </lineage>
</organism>
<feature type="region of interest" description="Disordered" evidence="1">
    <location>
        <begin position="56"/>
        <end position="75"/>
    </location>
</feature>